<proteinExistence type="predicted"/>
<dbReference type="InterPro" id="IPR000477">
    <property type="entry name" value="RT_dom"/>
</dbReference>
<dbReference type="OrthoDB" id="117013at2759"/>
<protein>
    <recommendedName>
        <fullName evidence="1">Reverse transcriptase domain-containing protein</fullName>
    </recommendedName>
</protein>
<gene>
    <name evidence="2" type="ORF">ACHHYP_07064</name>
</gene>
<dbReference type="AlphaFoldDB" id="A0A1V9YR67"/>
<evidence type="ECO:0000259" key="1">
    <source>
        <dbReference type="PROSITE" id="PS50878"/>
    </source>
</evidence>
<organism evidence="2 3">
    <name type="scientific">Achlya hypogyna</name>
    <name type="common">Oomycete</name>
    <name type="synonym">Protoachlya hypogyna</name>
    <dbReference type="NCBI Taxonomy" id="1202772"/>
    <lineage>
        <taxon>Eukaryota</taxon>
        <taxon>Sar</taxon>
        <taxon>Stramenopiles</taxon>
        <taxon>Oomycota</taxon>
        <taxon>Saprolegniomycetes</taxon>
        <taxon>Saprolegniales</taxon>
        <taxon>Achlyaceae</taxon>
        <taxon>Achlya</taxon>
    </lineage>
</organism>
<reference evidence="2 3" key="1">
    <citation type="journal article" date="2014" name="Genome Biol. Evol.">
        <title>The secreted proteins of Achlya hypogyna and Thraustotheca clavata identify the ancestral oomycete secretome and reveal gene acquisitions by horizontal gene transfer.</title>
        <authorList>
            <person name="Misner I."/>
            <person name="Blouin N."/>
            <person name="Leonard G."/>
            <person name="Richards T.A."/>
            <person name="Lane C.E."/>
        </authorList>
    </citation>
    <scope>NUCLEOTIDE SEQUENCE [LARGE SCALE GENOMIC DNA]</scope>
    <source>
        <strain evidence="2 3">ATCC 48635</strain>
    </source>
</reference>
<dbReference type="Pfam" id="PF00078">
    <property type="entry name" value="RVT_1"/>
    <property type="match status" value="1"/>
</dbReference>
<sequence length="228" mass="25563">MTTGQSLNIGSGILVGIPKPNKPQGSTSSLRPIVLLNSIRKSTPSLFSTASLRRSSPCRYKQVRNIIRSDISEAFDSIDRVKLLQVLEEFLDEDGVRLVQMLLFETTLTIRPNDHLGREFQNNVGTPRGDALSPVLFIVYIETALRYLVTAAGMPRRLLRATVTYTDDVDFIFKPTSCAPQDSAPSVLSQWSLYVNEKRTEETLLEGCIAPDSTLDWFLLPRELKLMM</sequence>
<dbReference type="InterPro" id="IPR043502">
    <property type="entry name" value="DNA/RNA_pol_sf"/>
</dbReference>
<comment type="caution">
    <text evidence="2">The sequence shown here is derived from an EMBL/GenBank/DDBJ whole genome shotgun (WGS) entry which is preliminary data.</text>
</comment>
<feature type="domain" description="Reverse transcriptase" evidence="1">
    <location>
        <begin position="1"/>
        <end position="222"/>
    </location>
</feature>
<evidence type="ECO:0000313" key="3">
    <source>
        <dbReference type="Proteomes" id="UP000243579"/>
    </source>
</evidence>
<evidence type="ECO:0000313" key="2">
    <source>
        <dbReference type="EMBL" id="OQR88206.1"/>
    </source>
</evidence>
<dbReference type="SUPFAM" id="SSF56672">
    <property type="entry name" value="DNA/RNA polymerases"/>
    <property type="match status" value="1"/>
</dbReference>
<dbReference type="EMBL" id="JNBR01001402">
    <property type="protein sequence ID" value="OQR88206.1"/>
    <property type="molecule type" value="Genomic_DNA"/>
</dbReference>
<dbReference type="PROSITE" id="PS50878">
    <property type="entry name" value="RT_POL"/>
    <property type="match status" value="1"/>
</dbReference>
<dbReference type="Proteomes" id="UP000243579">
    <property type="component" value="Unassembled WGS sequence"/>
</dbReference>
<keyword evidence="3" id="KW-1185">Reference proteome</keyword>
<accession>A0A1V9YR67</accession>
<name>A0A1V9YR67_ACHHY</name>